<evidence type="ECO:0000256" key="1">
    <source>
        <dbReference type="SAM" id="SignalP"/>
    </source>
</evidence>
<reference evidence="3 4" key="1">
    <citation type="submission" date="2021-03" db="EMBL/GenBank/DDBJ databases">
        <title>novel species isolated from a fishpond in China.</title>
        <authorList>
            <person name="Lu H."/>
            <person name="Cai Z."/>
        </authorList>
    </citation>
    <scope>NUCLEOTIDE SEQUENCE [LARGE SCALE GENOMIC DNA]</scope>
    <source>
        <strain evidence="3 4">Y57</strain>
    </source>
</reference>
<keyword evidence="1" id="KW-0732">Signal</keyword>
<dbReference type="EMBL" id="JAFKCS010000002">
    <property type="protein sequence ID" value="MBN7818817.1"/>
    <property type="molecule type" value="Genomic_DNA"/>
</dbReference>
<evidence type="ECO:0000313" key="3">
    <source>
        <dbReference type="EMBL" id="MBN7818817.1"/>
    </source>
</evidence>
<gene>
    <name evidence="3" type="ORF">J0A65_03015</name>
</gene>
<sequence length="148" mass="16346">MLKPVNVTIAILLSLSIQSVQASDKANEQVWQAETAFAQSMADRDFARFTTFVSEYAVFFNGESVSRGKPQVLAQWQGYFNSEAAPFSWQPEQVEVLASGHLAHSSGPVFNAAGQQVATFNSVWQKEADGVWRVVFDKGTPQCPSKER</sequence>
<dbReference type="InterPro" id="IPR027843">
    <property type="entry name" value="DUF4440"/>
</dbReference>
<dbReference type="Pfam" id="PF14534">
    <property type="entry name" value="DUF4440"/>
    <property type="match status" value="1"/>
</dbReference>
<evidence type="ECO:0000313" key="4">
    <source>
        <dbReference type="Proteomes" id="UP000663992"/>
    </source>
</evidence>
<feature type="signal peptide" evidence="1">
    <location>
        <begin position="1"/>
        <end position="22"/>
    </location>
</feature>
<dbReference type="InterPro" id="IPR032710">
    <property type="entry name" value="NTF2-like_dom_sf"/>
</dbReference>
<name>A0ABS3CNX9_9ALTE</name>
<dbReference type="Proteomes" id="UP000663992">
    <property type="component" value="Unassembled WGS sequence"/>
</dbReference>
<dbReference type="SUPFAM" id="SSF54427">
    <property type="entry name" value="NTF2-like"/>
    <property type="match status" value="1"/>
</dbReference>
<proteinExistence type="predicted"/>
<organism evidence="3 4">
    <name type="scientific">Bowmanella yangjiangensis</name>
    <dbReference type="NCBI Taxonomy" id="2811230"/>
    <lineage>
        <taxon>Bacteria</taxon>
        <taxon>Pseudomonadati</taxon>
        <taxon>Pseudomonadota</taxon>
        <taxon>Gammaproteobacteria</taxon>
        <taxon>Alteromonadales</taxon>
        <taxon>Alteromonadaceae</taxon>
        <taxon>Bowmanella</taxon>
    </lineage>
</organism>
<feature type="domain" description="DUF4440" evidence="2">
    <location>
        <begin position="31"/>
        <end position="134"/>
    </location>
</feature>
<protein>
    <submittedName>
        <fullName evidence="3">Nuclear transport factor 2 family protein</fullName>
    </submittedName>
</protein>
<comment type="caution">
    <text evidence="3">The sequence shown here is derived from an EMBL/GenBank/DDBJ whole genome shotgun (WGS) entry which is preliminary data.</text>
</comment>
<keyword evidence="4" id="KW-1185">Reference proteome</keyword>
<dbReference type="Gene3D" id="3.10.450.50">
    <property type="match status" value="1"/>
</dbReference>
<feature type="chain" id="PRO_5045801210" evidence="1">
    <location>
        <begin position="23"/>
        <end position="148"/>
    </location>
</feature>
<dbReference type="RefSeq" id="WP_206592646.1">
    <property type="nucleotide sequence ID" value="NZ_JAFKCS010000002.1"/>
</dbReference>
<evidence type="ECO:0000259" key="2">
    <source>
        <dbReference type="Pfam" id="PF14534"/>
    </source>
</evidence>
<accession>A0ABS3CNX9</accession>